<dbReference type="GO" id="GO:0005886">
    <property type="term" value="C:plasma membrane"/>
    <property type="evidence" value="ECO:0007669"/>
    <property type="project" value="TreeGrafter"/>
</dbReference>
<keyword evidence="1" id="KW-1133">Transmembrane helix</keyword>
<evidence type="ECO:0000256" key="1">
    <source>
        <dbReference type="SAM" id="Phobius"/>
    </source>
</evidence>
<feature type="transmembrane region" description="Helical" evidence="1">
    <location>
        <begin position="12"/>
        <end position="35"/>
    </location>
</feature>
<accession>A0A381ZGG0</accession>
<keyword evidence="1" id="KW-0812">Transmembrane</keyword>
<proteinExistence type="predicted"/>
<name>A0A381ZGG0_9ZZZZ</name>
<feature type="transmembrane region" description="Helical" evidence="1">
    <location>
        <begin position="56"/>
        <end position="76"/>
    </location>
</feature>
<dbReference type="InterPro" id="IPR051311">
    <property type="entry name" value="DedA_domain"/>
</dbReference>
<protein>
    <recommendedName>
        <fullName evidence="2">VTT domain-containing protein</fullName>
    </recommendedName>
</protein>
<evidence type="ECO:0000313" key="3">
    <source>
        <dbReference type="EMBL" id="SVA88081.1"/>
    </source>
</evidence>
<feature type="transmembrane region" description="Helical" evidence="1">
    <location>
        <begin position="88"/>
        <end position="114"/>
    </location>
</feature>
<evidence type="ECO:0000259" key="2">
    <source>
        <dbReference type="Pfam" id="PF09335"/>
    </source>
</evidence>
<organism evidence="3">
    <name type="scientific">marine metagenome</name>
    <dbReference type="NCBI Taxonomy" id="408172"/>
    <lineage>
        <taxon>unclassified sequences</taxon>
        <taxon>metagenomes</taxon>
        <taxon>ecological metagenomes</taxon>
    </lineage>
</organism>
<keyword evidence="1" id="KW-0472">Membrane</keyword>
<dbReference type="InterPro" id="IPR032816">
    <property type="entry name" value="VTT_dom"/>
</dbReference>
<dbReference type="Pfam" id="PF09335">
    <property type="entry name" value="VTT_dom"/>
    <property type="match status" value="1"/>
</dbReference>
<dbReference type="PANTHER" id="PTHR42709">
    <property type="entry name" value="ALKALINE PHOSPHATASE LIKE PROTEIN"/>
    <property type="match status" value="1"/>
</dbReference>
<dbReference type="PANTHER" id="PTHR42709:SF11">
    <property type="entry name" value="DEDA FAMILY PROTEIN"/>
    <property type="match status" value="1"/>
</dbReference>
<gene>
    <name evidence="3" type="ORF">METZ01_LOCUS140935</name>
</gene>
<feature type="transmembrane region" description="Helical" evidence="1">
    <location>
        <begin position="126"/>
        <end position="145"/>
    </location>
</feature>
<feature type="domain" description="VTT" evidence="2">
    <location>
        <begin position="15"/>
        <end position="111"/>
    </location>
</feature>
<dbReference type="EMBL" id="UINC01021144">
    <property type="protein sequence ID" value="SVA88081.1"/>
    <property type="molecule type" value="Genomic_DNA"/>
</dbReference>
<dbReference type="AlphaFoldDB" id="A0A381ZGG0"/>
<sequence length="147" mass="15661">MVLAKPNSALRLAGLTTIASVIGGAVGYLIGAVAIEAIEPLLRRLDYWDAYLQVRLWFQTWGVWAVLVAGFSPIPYKVFTIAAGAVSMALAPFLIVSLVGRGARFFLLSGLVAWGGPRIENGLKRYIDAIGWGLVAAGVAGYIALRN</sequence>
<reference evidence="3" key="1">
    <citation type="submission" date="2018-05" db="EMBL/GenBank/DDBJ databases">
        <authorList>
            <person name="Lanie J.A."/>
            <person name="Ng W.-L."/>
            <person name="Kazmierczak K.M."/>
            <person name="Andrzejewski T.M."/>
            <person name="Davidsen T.M."/>
            <person name="Wayne K.J."/>
            <person name="Tettelin H."/>
            <person name="Glass J.I."/>
            <person name="Rusch D."/>
            <person name="Podicherti R."/>
            <person name="Tsui H.-C.T."/>
            <person name="Winkler M.E."/>
        </authorList>
    </citation>
    <scope>NUCLEOTIDE SEQUENCE</scope>
</reference>